<keyword evidence="7" id="KW-1185">Reference proteome</keyword>
<dbReference type="SUPFAM" id="SSF52540">
    <property type="entry name" value="P-loop containing nucleoside triphosphate hydrolases"/>
    <property type="match status" value="1"/>
</dbReference>
<evidence type="ECO:0000259" key="5">
    <source>
        <dbReference type="PROSITE" id="PS51194"/>
    </source>
</evidence>
<dbReference type="GO" id="GO:0005694">
    <property type="term" value="C:chromosome"/>
    <property type="evidence" value="ECO:0007669"/>
    <property type="project" value="TreeGrafter"/>
</dbReference>
<sequence length="732" mass="83119">MIKIARFMVLHKVLRLDPYADEILQFLQHRQGVGESASQSPMDDPEYIFAGQDEGYTSQSPTPTPEPDHPHSPVVQDPPRSHEPGLISFSQQRRQGSRPFREWLKAKPGWYFLKDSRTTWPVDGAQWMTQRLTQDSAVQRRFINTHEGQFRTSAIQRYMQRVVRFREQLCIAIHVTAGQLSRAPELLSIRHRNTEGGHRNIFIEDGLVVFASRYHKGFYAQNDAKTIHRYLPREVGELVVQYLWLVLPFMERLQAYPLGQSSYEHPSHLSQAAYLWPPDPHTGREWSSERFREVLKRETAIGLHRYSLNIPAYRDIAIGISRRFLRVSSVFPNNVQDSRTTDGTPNDADDESQMDHDQFIGHIADLQAAYSSHVAGMIYGREVSEQASTTAHRHEMFRLSSTDWHRFLGFPSSEDPLARVLGKRKRSPWESTADEARSQRRWQLRETDITEAVRRITGDDQIQFRGVQGPAIQAIQHGASPVVAVMPTGGGKRPLYDIRDIIRGIGEPTAPGRGIDRISHARISVKYGVHHVFEPATYDTAVRPDRDRRVSYFVKPGHHVSSDNAAVRPVDRRTNVEFYRGRTSRTNIAYRVWRPVLERGLEGPNQWIQMPQVIAFVRQRIHRVPAGRVIVYGSTKTHIGIMAGALGCDAFYSGQDDKSGIIERFRQGHTGVIVATSALGMGIDIPDIRCVIHIGWPRTMLDYAQESGRAGRDGQASEAIIIQPAGIDTAPP</sequence>
<dbReference type="GO" id="GO:0009378">
    <property type="term" value="F:four-way junction helicase activity"/>
    <property type="evidence" value="ECO:0007669"/>
    <property type="project" value="TreeGrafter"/>
</dbReference>
<dbReference type="EC" id="5.6.2.4" evidence="3"/>
<dbReference type="GO" id="GO:0005737">
    <property type="term" value="C:cytoplasm"/>
    <property type="evidence" value="ECO:0007669"/>
    <property type="project" value="TreeGrafter"/>
</dbReference>
<evidence type="ECO:0000256" key="1">
    <source>
        <dbReference type="ARBA" id="ARBA00005446"/>
    </source>
</evidence>
<dbReference type="InterPro" id="IPR001650">
    <property type="entry name" value="Helicase_C-like"/>
</dbReference>
<dbReference type="EMBL" id="JAPZBO010000005">
    <property type="protein sequence ID" value="KAJ5316483.1"/>
    <property type="molecule type" value="Genomic_DNA"/>
</dbReference>
<dbReference type="Proteomes" id="UP001147746">
    <property type="component" value="Unassembled WGS sequence"/>
</dbReference>
<evidence type="ECO:0000256" key="2">
    <source>
        <dbReference type="ARBA" id="ARBA00034617"/>
    </source>
</evidence>
<dbReference type="PROSITE" id="PS51194">
    <property type="entry name" value="HELICASE_CTER"/>
    <property type="match status" value="1"/>
</dbReference>
<dbReference type="SMART" id="SM00490">
    <property type="entry name" value="HELICc"/>
    <property type="match status" value="1"/>
</dbReference>
<dbReference type="InterPro" id="IPR027417">
    <property type="entry name" value="P-loop_NTPase"/>
</dbReference>
<dbReference type="Pfam" id="PF00271">
    <property type="entry name" value="Helicase_C"/>
    <property type="match status" value="1"/>
</dbReference>
<comment type="caution">
    <text evidence="6">The sequence shown here is derived from an EMBL/GenBank/DDBJ whole genome shotgun (WGS) entry which is preliminary data.</text>
</comment>
<dbReference type="GO" id="GO:0043138">
    <property type="term" value="F:3'-5' DNA helicase activity"/>
    <property type="evidence" value="ECO:0007669"/>
    <property type="project" value="UniProtKB-EC"/>
</dbReference>
<reference evidence="6" key="1">
    <citation type="submission" date="2022-12" db="EMBL/GenBank/DDBJ databases">
        <authorList>
            <person name="Petersen C."/>
        </authorList>
    </citation>
    <scope>NUCLEOTIDE SEQUENCE</scope>
    <source>
        <strain evidence="6">IBT 21472</strain>
    </source>
</reference>
<dbReference type="Gene3D" id="3.40.50.300">
    <property type="entry name" value="P-loop containing nucleotide triphosphate hydrolases"/>
    <property type="match status" value="1"/>
</dbReference>
<accession>A0A9W9PZM2</accession>
<dbReference type="AlphaFoldDB" id="A0A9W9PZM2"/>
<proteinExistence type="inferred from homology"/>
<gene>
    <name evidence="6" type="ORF">N7476_006790</name>
</gene>
<comment type="similarity">
    <text evidence="1">Belongs to the helicase family. RecQ subfamily.</text>
</comment>
<protein>
    <recommendedName>
        <fullName evidence="3">DNA 3'-5' helicase</fullName>
        <ecNumber evidence="3">5.6.2.4</ecNumber>
    </recommendedName>
</protein>
<name>A0A9W9PZM2_9EURO</name>
<evidence type="ECO:0000313" key="7">
    <source>
        <dbReference type="Proteomes" id="UP001147746"/>
    </source>
</evidence>
<evidence type="ECO:0000256" key="4">
    <source>
        <dbReference type="SAM" id="MobiDB-lite"/>
    </source>
</evidence>
<feature type="domain" description="Helicase C-terminal" evidence="5">
    <location>
        <begin position="609"/>
        <end position="732"/>
    </location>
</feature>
<dbReference type="PANTHER" id="PTHR13710:SF154">
    <property type="entry name" value="RECQ HELICASE, PUTATIVE (AFU_ORTHOLOGUE AFUA_6G14720)-RELATED"/>
    <property type="match status" value="1"/>
</dbReference>
<dbReference type="GO" id="GO:0000724">
    <property type="term" value="P:double-strand break repair via homologous recombination"/>
    <property type="evidence" value="ECO:0007669"/>
    <property type="project" value="TreeGrafter"/>
</dbReference>
<evidence type="ECO:0000256" key="3">
    <source>
        <dbReference type="ARBA" id="ARBA00034808"/>
    </source>
</evidence>
<dbReference type="PANTHER" id="PTHR13710">
    <property type="entry name" value="DNA HELICASE RECQ FAMILY MEMBER"/>
    <property type="match status" value="1"/>
</dbReference>
<comment type="catalytic activity">
    <reaction evidence="2">
        <text>Couples ATP hydrolysis with the unwinding of duplex DNA by translocating in the 3'-5' direction.</text>
        <dbReference type="EC" id="5.6.2.4"/>
    </reaction>
</comment>
<organism evidence="6 7">
    <name type="scientific">Penicillium atrosanguineum</name>
    <dbReference type="NCBI Taxonomy" id="1132637"/>
    <lineage>
        <taxon>Eukaryota</taxon>
        <taxon>Fungi</taxon>
        <taxon>Dikarya</taxon>
        <taxon>Ascomycota</taxon>
        <taxon>Pezizomycotina</taxon>
        <taxon>Eurotiomycetes</taxon>
        <taxon>Eurotiomycetidae</taxon>
        <taxon>Eurotiales</taxon>
        <taxon>Aspergillaceae</taxon>
        <taxon>Penicillium</taxon>
    </lineage>
</organism>
<feature type="region of interest" description="Disordered" evidence="4">
    <location>
        <begin position="34"/>
        <end position="98"/>
    </location>
</feature>
<reference evidence="6" key="2">
    <citation type="journal article" date="2023" name="IMA Fungus">
        <title>Comparative genomic study of the Penicillium genus elucidates a diverse pangenome and 15 lateral gene transfer events.</title>
        <authorList>
            <person name="Petersen C."/>
            <person name="Sorensen T."/>
            <person name="Nielsen M.R."/>
            <person name="Sondergaard T.E."/>
            <person name="Sorensen J.L."/>
            <person name="Fitzpatrick D.A."/>
            <person name="Frisvad J.C."/>
            <person name="Nielsen K.L."/>
        </authorList>
    </citation>
    <scope>NUCLEOTIDE SEQUENCE</scope>
    <source>
        <strain evidence="6">IBT 21472</strain>
    </source>
</reference>
<evidence type="ECO:0000313" key="6">
    <source>
        <dbReference type="EMBL" id="KAJ5316483.1"/>
    </source>
</evidence>